<feature type="domain" description="RRN6 helical bundle" evidence="3">
    <location>
        <begin position="645"/>
        <end position="770"/>
    </location>
</feature>
<dbReference type="Pfam" id="PF10214">
    <property type="entry name" value="Rrn6_beta-prop"/>
    <property type="match status" value="1"/>
</dbReference>
<reference evidence="4" key="1">
    <citation type="submission" date="2014-02" db="EMBL/GenBank/DDBJ databases">
        <authorList>
            <person name="Genoscope - CEA"/>
        </authorList>
    </citation>
    <scope>NUCLEOTIDE SEQUENCE</scope>
    <source>
        <strain evidence="4">LS3</strain>
    </source>
</reference>
<name>A0A060SYP8_BLAAD</name>
<feature type="region of interest" description="Disordered" evidence="1">
    <location>
        <begin position="836"/>
        <end position="899"/>
    </location>
</feature>
<feature type="region of interest" description="Disordered" evidence="1">
    <location>
        <begin position="484"/>
        <end position="550"/>
    </location>
</feature>
<feature type="compositionally biased region" description="Basic residues" evidence="1">
    <location>
        <begin position="881"/>
        <end position="899"/>
    </location>
</feature>
<dbReference type="AlphaFoldDB" id="A0A060SYP8"/>
<evidence type="ECO:0000313" key="4">
    <source>
        <dbReference type="EMBL" id="CDP34015.1"/>
    </source>
</evidence>
<proteinExistence type="predicted"/>
<gene>
    <name evidence="4" type="ORF">GNLVRS02_ARAD1C02772g</name>
</gene>
<feature type="compositionally biased region" description="Low complexity" evidence="1">
    <location>
        <begin position="850"/>
        <end position="878"/>
    </location>
</feature>
<accession>A0A060SYP8</accession>
<feature type="domain" description="RRN6 beta-propeller" evidence="2">
    <location>
        <begin position="109"/>
        <end position="432"/>
    </location>
</feature>
<feature type="compositionally biased region" description="Acidic residues" evidence="1">
    <location>
        <begin position="488"/>
        <end position="539"/>
    </location>
</feature>
<evidence type="ECO:0000259" key="2">
    <source>
        <dbReference type="Pfam" id="PF10214"/>
    </source>
</evidence>
<dbReference type="InterPro" id="IPR048535">
    <property type="entry name" value="RRN6_beta-prop"/>
</dbReference>
<dbReference type="PANTHER" id="PTHR28221:SF2">
    <property type="entry name" value="RNA POLYMERASE I-SPECIFIC TRANSCRIPTION INITIATION FACTOR RRN6"/>
    <property type="match status" value="1"/>
</dbReference>
<dbReference type="Pfam" id="PF20640">
    <property type="entry name" value="Rrn6_HB"/>
    <property type="match status" value="1"/>
</dbReference>
<evidence type="ECO:0000256" key="1">
    <source>
        <dbReference type="SAM" id="MobiDB-lite"/>
    </source>
</evidence>
<organism evidence="4">
    <name type="scientific">Blastobotrys adeninivorans</name>
    <name type="common">Yeast</name>
    <name type="synonym">Arxula adeninivorans</name>
    <dbReference type="NCBI Taxonomy" id="409370"/>
    <lineage>
        <taxon>Eukaryota</taxon>
        <taxon>Fungi</taxon>
        <taxon>Dikarya</taxon>
        <taxon>Ascomycota</taxon>
        <taxon>Saccharomycotina</taxon>
        <taxon>Dipodascomycetes</taxon>
        <taxon>Dipodascales</taxon>
        <taxon>Trichomonascaceae</taxon>
        <taxon>Blastobotrys</taxon>
    </lineage>
</organism>
<evidence type="ECO:0000259" key="3">
    <source>
        <dbReference type="Pfam" id="PF20640"/>
    </source>
</evidence>
<protein>
    <submittedName>
        <fullName evidence="4">ARAD1C02772p</fullName>
    </submittedName>
</protein>
<sequence length="899" mass="100704">MWPSSGRGVSVGYGHPGSAIYLPTISPDEPFQTARRHGFGVRFHDCDLSRTIRPPVRSLSQPVHSHIERKGIIHTMTHYTSASNEMIPSGIVNEYTHESSNILALSGYDPTVGPLLSTGLLRNSKHRENIHGIAFAENDTGGNSVCVARLRLPFRLTAGRYSARVPIIGTQISLDFDAKVNQVEFGTNLTDGLNPFLLVRTSRSTMLMDTKLNFDPITGVKSMSSELAYEILPENPGPKSAGNQVHATQNPFDYSQVATIDSMGSFFVYDLNDDSTQLRACGDPSYVAGQDDLSTWRHILWGRDSNTLLVANRRQLGYHDVREPTAKITHSVRLANNQVRIYDVARSPLSEHENFVLTSQSIMWTDDRMPGSRILLEWDHFVDTKDTSMKIDVTPIKDNTVAMVTLYSQLLPLNIVYQFSHHNGMPISADDPYYYSTGPDTVAHTIACIPLESRIQKRFRPRTKKRGPFGRWVKVDGDVVMQGVATDDKEDNQEQLEEAEGKDNEEDGDEDEDEEEDEEEDEGDGDDGDGDEVEDEGDGGEQGKKEDNTEEIPNFLCTLKLSRDYGLFRQLLSSGKYARVNIRGEEKPDDQESEVEDILPLNPPKAIVPDDYSKGHDPSEVFLYDFRSTYHTLFPSLPVSDDGLPEDLVAQYAKKLGKGINQLFSEGKRQVHSLGEIAAPEHALVNLNELSNMVSELQKHYEKSKINIFPLSHGLQTLFDHQTVKSVADIDRYLKSFWVDSIDADNVSPESIQRKRLLTTMIAVHLTLSCMGVHTSPGKQEQNVFLADLENYTDCKIKTKKLSQSVDLLLNEWEDGQSTKDYEWHKLGTIKEKPKDMMHDFSTVPPPPSESQSFFSFSQPVFPSSSSSMPASISQPASLGKRPRPSASQKRKKKRNDGF</sequence>
<dbReference type="EMBL" id="HG937693">
    <property type="protein sequence ID" value="CDP34015.1"/>
    <property type="molecule type" value="Genomic_DNA"/>
</dbReference>
<dbReference type="InterPro" id="IPR019350">
    <property type="entry name" value="RNA_pol_I-sp_TIF_RRN6-like"/>
</dbReference>
<dbReference type="PANTHER" id="PTHR28221">
    <property type="entry name" value="RNA POLYMERASE I-SPECIFIC TRANSCRIPTION INITIATION FACTOR RRN6"/>
    <property type="match status" value="1"/>
</dbReference>
<dbReference type="InterPro" id="IPR048537">
    <property type="entry name" value="RRN6_HB"/>
</dbReference>
<reference evidence="4" key="2">
    <citation type="submission" date="2014-06" db="EMBL/GenBank/DDBJ databases">
        <title>The complete genome of Blastobotrys (Arxula) adeninivorans LS3 - a yeast of biotechnological interest.</title>
        <authorList>
            <person name="Kunze G."/>
            <person name="Gaillardin C."/>
            <person name="Czernicka M."/>
            <person name="Durrens P."/>
            <person name="Martin T."/>
            <person name="Boer E."/>
            <person name="Gabaldon T."/>
            <person name="Cruz J."/>
            <person name="Talla E."/>
            <person name="Marck C."/>
            <person name="Goffeau A."/>
            <person name="Barbe V."/>
            <person name="Baret P."/>
            <person name="Baronian K."/>
            <person name="Beier S."/>
            <person name="Bleykasten C."/>
            <person name="Bode R."/>
            <person name="Casaregola S."/>
            <person name="Despons L."/>
            <person name="Fairhead C."/>
            <person name="Giersberg M."/>
            <person name="Gierski P."/>
            <person name="Hahnel U."/>
            <person name="Hartmann A."/>
            <person name="Jankowska D."/>
            <person name="Jubin C."/>
            <person name="Jung P."/>
            <person name="Lafontaine I."/>
            <person name="Leh-Louis V."/>
            <person name="Lemaire M."/>
            <person name="Marcet-Houben M."/>
            <person name="Mascher M."/>
            <person name="Morel G."/>
            <person name="Richard G.-F."/>
            <person name="Riechen J."/>
            <person name="Sacerdot C."/>
            <person name="Sarkar A."/>
            <person name="Savel G."/>
            <person name="Schacherer J."/>
            <person name="Sherman D."/>
            <person name="Straub M.-L."/>
            <person name="Stein N."/>
            <person name="Thierry A."/>
            <person name="Trautwein-Schult A."/>
            <person name="Westhof E."/>
            <person name="Worch S."/>
            <person name="Dujon B."/>
            <person name="Souciet J.-L."/>
            <person name="Wincker P."/>
            <person name="Scholz U."/>
            <person name="Neuveglise N."/>
        </authorList>
    </citation>
    <scope>NUCLEOTIDE SEQUENCE</scope>
    <source>
        <strain evidence="4">LS3</strain>
    </source>
</reference>